<dbReference type="EMBL" id="DXGJ01000032">
    <property type="protein sequence ID" value="HIW71875.1"/>
    <property type="molecule type" value="Genomic_DNA"/>
</dbReference>
<dbReference type="InterPro" id="IPR050807">
    <property type="entry name" value="TransReg_Diox_bact_type"/>
</dbReference>
<sequence length="108" mass="12453">MEKESIGKKVAQRLLQLRQSNGLTQEQLAERATIDSSVISRIERGFRTNIRLETLDKLIGALDVNYTEFFTFTDDEQIQKRIESKLVLVTDKEALQTLEKLIDILSKK</sequence>
<dbReference type="InterPro" id="IPR010982">
    <property type="entry name" value="Lambda_DNA-bd_dom_sf"/>
</dbReference>
<dbReference type="PANTHER" id="PTHR46797:SF1">
    <property type="entry name" value="METHYLPHOSPHONATE SYNTHASE"/>
    <property type="match status" value="1"/>
</dbReference>
<dbReference type="PANTHER" id="PTHR46797">
    <property type="entry name" value="HTH-TYPE TRANSCRIPTIONAL REGULATOR"/>
    <property type="match status" value="1"/>
</dbReference>
<evidence type="ECO:0000256" key="1">
    <source>
        <dbReference type="ARBA" id="ARBA00023125"/>
    </source>
</evidence>
<dbReference type="SMART" id="SM00530">
    <property type="entry name" value="HTH_XRE"/>
    <property type="match status" value="1"/>
</dbReference>
<comment type="caution">
    <text evidence="3">The sequence shown here is derived from an EMBL/GenBank/DDBJ whole genome shotgun (WGS) entry which is preliminary data.</text>
</comment>
<proteinExistence type="predicted"/>
<reference evidence="3" key="1">
    <citation type="journal article" date="2021" name="PeerJ">
        <title>Extensive microbial diversity within the chicken gut microbiome revealed by metagenomics and culture.</title>
        <authorList>
            <person name="Gilroy R."/>
            <person name="Ravi A."/>
            <person name="Getino M."/>
            <person name="Pursley I."/>
            <person name="Horton D.L."/>
            <person name="Alikhan N.F."/>
            <person name="Baker D."/>
            <person name="Gharbi K."/>
            <person name="Hall N."/>
            <person name="Watson M."/>
            <person name="Adriaenssens E.M."/>
            <person name="Foster-Nyarko E."/>
            <person name="Jarju S."/>
            <person name="Secka A."/>
            <person name="Antonio M."/>
            <person name="Oren A."/>
            <person name="Chaudhuri R.R."/>
            <person name="La Ragione R."/>
            <person name="Hildebrand F."/>
            <person name="Pallen M.J."/>
        </authorList>
    </citation>
    <scope>NUCLEOTIDE SEQUENCE</scope>
    <source>
        <strain evidence="3">CHK173-259</strain>
    </source>
</reference>
<gene>
    <name evidence="3" type="ORF">H9875_04530</name>
</gene>
<evidence type="ECO:0000313" key="4">
    <source>
        <dbReference type="Proteomes" id="UP000886822"/>
    </source>
</evidence>
<dbReference type="Pfam" id="PF01381">
    <property type="entry name" value="HTH_3"/>
    <property type="match status" value="1"/>
</dbReference>
<dbReference type="GO" id="GO:0003700">
    <property type="term" value="F:DNA-binding transcription factor activity"/>
    <property type="evidence" value="ECO:0007669"/>
    <property type="project" value="TreeGrafter"/>
</dbReference>
<organism evidence="3 4">
    <name type="scientific">Candidatus Levilactobacillus faecigallinarum</name>
    <dbReference type="NCBI Taxonomy" id="2838638"/>
    <lineage>
        <taxon>Bacteria</taxon>
        <taxon>Bacillati</taxon>
        <taxon>Bacillota</taxon>
        <taxon>Bacilli</taxon>
        <taxon>Lactobacillales</taxon>
        <taxon>Lactobacillaceae</taxon>
        <taxon>Levilactobacillus</taxon>
    </lineage>
</organism>
<dbReference type="SUPFAM" id="SSF47413">
    <property type="entry name" value="lambda repressor-like DNA-binding domains"/>
    <property type="match status" value="1"/>
</dbReference>
<dbReference type="GO" id="GO:0003677">
    <property type="term" value="F:DNA binding"/>
    <property type="evidence" value="ECO:0007669"/>
    <property type="project" value="UniProtKB-KW"/>
</dbReference>
<protein>
    <submittedName>
        <fullName evidence="3">Helix-turn-helix domain-containing protein</fullName>
    </submittedName>
</protein>
<dbReference type="CDD" id="cd00093">
    <property type="entry name" value="HTH_XRE"/>
    <property type="match status" value="1"/>
</dbReference>
<evidence type="ECO:0000313" key="3">
    <source>
        <dbReference type="EMBL" id="HIW71875.1"/>
    </source>
</evidence>
<evidence type="ECO:0000259" key="2">
    <source>
        <dbReference type="PROSITE" id="PS50943"/>
    </source>
</evidence>
<dbReference type="PROSITE" id="PS50943">
    <property type="entry name" value="HTH_CROC1"/>
    <property type="match status" value="1"/>
</dbReference>
<dbReference type="InterPro" id="IPR001387">
    <property type="entry name" value="Cro/C1-type_HTH"/>
</dbReference>
<dbReference type="Proteomes" id="UP000886822">
    <property type="component" value="Unassembled WGS sequence"/>
</dbReference>
<feature type="domain" description="HTH cro/C1-type" evidence="2">
    <location>
        <begin position="14"/>
        <end position="69"/>
    </location>
</feature>
<keyword evidence="1" id="KW-0238">DNA-binding</keyword>
<dbReference type="Gene3D" id="1.10.260.40">
    <property type="entry name" value="lambda repressor-like DNA-binding domains"/>
    <property type="match status" value="1"/>
</dbReference>
<dbReference type="GO" id="GO:0005829">
    <property type="term" value="C:cytosol"/>
    <property type="evidence" value="ECO:0007669"/>
    <property type="project" value="TreeGrafter"/>
</dbReference>
<accession>A0A9D1QTK7</accession>
<reference evidence="3" key="2">
    <citation type="submission" date="2021-04" db="EMBL/GenBank/DDBJ databases">
        <authorList>
            <person name="Gilroy R."/>
        </authorList>
    </citation>
    <scope>NUCLEOTIDE SEQUENCE</scope>
    <source>
        <strain evidence="3">CHK173-259</strain>
    </source>
</reference>
<name>A0A9D1QTK7_9LACO</name>
<dbReference type="AlphaFoldDB" id="A0A9D1QTK7"/>